<dbReference type="EMBL" id="CP045997">
    <property type="protein sequence ID" value="QHV96275.1"/>
    <property type="molecule type" value="Genomic_DNA"/>
</dbReference>
<evidence type="ECO:0000313" key="2">
    <source>
        <dbReference type="EMBL" id="QHV96275.1"/>
    </source>
</evidence>
<dbReference type="Proteomes" id="UP000464577">
    <property type="component" value="Chromosome"/>
</dbReference>
<evidence type="ECO:0000256" key="1">
    <source>
        <dbReference type="SAM" id="SignalP"/>
    </source>
</evidence>
<proteinExistence type="predicted"/>
<keyword evidence="3" id="KW-1185">Reference proteome</keyword>
<feature type="signal peptide" evidence="1">
    <location>
        <begin position="1"/>
        <end position="19"/>
    </location>
</feature>
<protein>
    <submittedName>
        <fullName evidence="2">Uncharacterized protein</fullName>
    </submittedName>
</protein>
<organism evidence="2 3">
    <name type="scientific">Spirosoma endbachense</name>
    <dbReference type="NCBI Taxonomy" id="2666025"/>
    <lineage>
        <taxon>Bacteria</taxon>
        <taxon>Pseudomonadati</taxon>
        <taxon>Bacteroidota</taxon>
        <taxon>Cytophagia</taxon>
        <taxon>Cytophagales</taxon>
        <taxon>Cytophagaceae</taxon>
        <taxon>Spirosoma</taxon>
    </lineage>
</organism>
<name>A0A6P1VU95_9BACT</name>
<feature type="chain" id="PRO_5026910784" evidence="1">
    <location>
        <begin position="20"/>
        <end position="163"/>
    </location>
</feature>
<keyword evidence="1" id="KW-0732">Signal</keyword>
<gene>
    <name evidence="2" type="ORF">GJR95_15180</name>
</gene>
<dbReference type="RefSeq" id="WP_162386684.1">
    <property type="nucleotide sequence ID" value="NZ_CP045997.1"/>
</dbReference>
<dbReference type="KEGG" id="senf:GJR95_15180"/>
<accession>A0A6P1VU95</accession>
<reference evidence="2 3" key="1">
    <citation type="submission" date="2019-11" db="EMBL/GenBank/DDBJ databases">
        <title>Spirosoma endbachense sp. nov., isolated from a natural salt meadow.</title>
        <authorList>
            <person name="Rojas J."/>
            <person name="Ambika Manirajan B."/>
            <person name="Ratering S."/>
            <person name="Suarez C."/>
            <person name="Geissler-Plaum R."/>
            <person name="Schnell S."/>
        </authorList>
    </citation>
    <scope>NUCLEOTIDE SEQUENCE [LARGE SCALE GENOMIC DNA]</scope>
    <source>
        <strain evidence="2 3">I-24</strain>
    </source>
</reference>
<dbReference type="AlphaFoldDB" id="A0A6P1VU95"/>
<sequence>MLRAFFFQLALLTASSAAAQDCQPMSLVRLKQVFKASNRSTRIVAEGFSLPMLKSDHSLVYQRCRKMVGYGAEMPEVTLPELLQDDHRQRTIGFTTYDRTTFLAIQSYAQKSYQLLSSLKSRASFYSSGYTDGKVVYLFDSTSIKSVMGATQFKIALMPVSRL</sequence>
<evidence type="ECO:0000313" key="3">
    <source>
        <dbReference type="Proteomes" id="UP000464577"/>
    </source>
</evidence>